<dbReference type="Proteomes" id="UP000276886">
    <property type="component" value="Unassembled WGS sequence"/>
</dbReference>
<feature type="transmembrane region" description="Helical" evidence="8">
    <location>
        <begin position="186"/>
        <end position="208"/>
    </location>
</feature>
<feature type="transmembrane region" description="Helical" evidence="8">
    <location>
        <begin position="126"/>
        <end position="146"/>
    </location>
</feature>
<feature type="transmembrane region" description="Helical" evidence="8">
    <location>
        <begin position="323"/>
        <end position="344"/>
    </location>
</feature>
<dbReference type="PANTHER" id="PTHR43791">
    <property type="entry name" value="PERMEASE-RELATED"/>
    <property type="match status" value="1"/>
</dbReference>
<sequence length="530" mass="57424">MCRLNGGCVMLSRSAARRKFSSVATVVKQRSWESSNIDPLPVSIKSLTGLDGNNTRPHDRLIPKKTMNGSRLLNTVPGTTDVTVLARAAAKVKRHVLPLFVVMFIVNYIDRVNIGFVRSHLETDLGIGAAAYGLGAGLFFVGYALFEVPSNMLLQRYGARAWLTRIMFTWGAAAMAMAFVQGETSFYVLRFILGAAEAGFFPGIIYYFTQWLPSSDRGKAMALFLSGSAIASVISGPVSGALLGIEGLNLHGWQWMFLIEGFASIVLCGFVWFWLQSHPHEARWLSDEEKTALSTAIAEEQRLREASQTVRPSVFRLLADRQILLFCFIYFSVALTIYGATFWLPSMIRKMGSFSDLEVGLFNSIPWIISIVAMYGFAALAARFKHQQAWVAVTLVIAAAGMFMSTVGGPVFAFVAICFAAIGFKAASALFWPIPQGYLDARIAAAVIALINSIGNLGGFVAPTTFGFLEQTTGSIQGGLYGLAATSLLAAVVIFFARTTPRGDRGRPSRAERPAALSPAVTGTPSSLKP</sequence>
<dbReference type="InterPro" id="IPR020846">
    <property type="entry name" value="MFS_dom"/>
</dbReference>
<evidence type="ECO:0000313" key="10">
    <source>
        <dbReference type="EMBL" id="RMO29967.1"/>
    </source>
</evidence>
<evidence type="ECO:0000313" key="11">
    <source>
        <dbReference type="Proteomes" id="UP000276886"/>
    </source>
</evidence>
<feature type="compositionally biased region" description="Basic and acidic residues" evidence="7">
    <location>
        <begin position="501"/>
        <end position="513"/>
    </location>
</feature>
<reference evidence="10 11" key="1">
    <citation type="submission" date="2018-08" db="EMBL/GenBank/DDBJ databases">
        <title>Recombination of ecologically and evolutionarily significant loci maintains genetic cohesion in the Pseudomonas syringae species complex.</title>
        <authorList>
            <person name="Dillon M."/>
            <person name="Thakur S."/>
            <person name="Almeida R.N.D."/>
            <person name="Weir B.S."/>
            <person name="Guttman D.S."/>
        </authorList>
    </citation>
    <scope>NUCLEOTIDE SEQUENCE [LARGE SCALE GENOMIC DNA]</scope>
    <source>
        <strain evidence="10 11">ICMP 2788</strain>
    </source>
</reference>
<dbReference type="GO" id="GO:0022857">
    <property type="term" value="F:transmembrane transporter activity"/>
    <property type="evidence" value="ECO:0007669"/>
    <property type="project" value="InterPro"/>
</dbReference>
<keyword evidence="2" id="KW-0813">Transport</keyword>
<name>A0A3M3U9U8_PSESJ</name>
<comment type="subcellular location">
    <subcellularLocation>
        <location evidence="1">Membrane</location>
        <topology evidence="1">Multi-pass membrane protein</topology>
    </subcellularLocation>
</comment>
<feature type="transmembrane region" description="Helical" evidence="8">
    <location>
        <begin position="389"/>
        <end position="405"/>
    </location>
</feature>
<evidence type="ECO:0000256" key="2">
    <source>
        <dbReference type="ARBA" id="ARBA00022448"/>
    </source>
</evidence>
<evidence type="ECO:0000256" key="7">
    <source>
        <dbReference type="SAM" id="MobiDB-lite"/>
    </source>
</evidence>
<evidence type="ECO:0000256" key="1">
    <source>
        <dbReference type="ARBA" id="ARBA00004141"/>
    </source>
</evidence>
<feature type="domain" description="Major facilitator superfamily (MFS) profile" evidence="9">
    <location>
        <begin position="96"/>
        <end position="502"/>
    </location>
</feature>
<feature type="transmembrane region" description="Helical" evidence="8">
    <location>
        <begin position="444"/>
        <end position="466"/>
    </location>
</feature>
<keyword evidence="6 8" id="KW-0472">Membrane</keyword>
<feature type="transmembrane region" description="Helical" evidence="8">
    <location>
        <begin position="255"/>
        <end position="275"/>
    </location>
</feature>
<keyword evidence="4" id="KW-0058">Aromatic hydrocarbons catabolism</keyword>
<evidence type="ECO:0000256" key="3">
    <source>
        <dbReference type="ARBA" id="ARBA00022692"/>
    </source>
</evidence>
<proteinExistence type="predicted"/>
<accession>A0A3M3U9U8</accession>
<dbReference type="SUPFAM" id="SSF103473">
    <property type="entry name" value="MFS general substrate transporter"/>
    <property type="match status" value="1"/>
</dbReference>
<feature type="transmembrane region" description="Helical" evidence="8">
    <location>
        <begin position="96"/>
        <end position="114"/>
    </location>
</feature>
<dbReference type="Pfam" id="PF07690">
    <property type="entry name" value="MFS_1"/>
    <property type="match status" value="1"/>
</dbReference>
<evidence type="ECO:0000256" key="4">
    <source>
        <dbReference type="ARBA" id="ARBA00022797"/>
    </source>
</evidence>
<dbReference type="Gene3D" id="1.20.1250.20">
    <property type="entry name" value="MFS general substrate transporter like domains"/>
    <property type="match status" value="2"/>
</dbReference>
<gene>
    <name evidence="10" type="ORF">ALQ44_100579</name>
</gene>
<feature type="transmembrane region" description="Helical" evidence="8">
    <location>
        <begin position="158"/>
        <end position="180"/>
    </location>
</feature>
<dbReference type="AlphaFoldDB" id="A0A3M3U9U8"/>
<feature type="transmembrane region" description="Helical" evidence="8">
    <location>
        <begin position="411"/>
        <end position="432"/>
    </location>
</feature>
<evidence type="ECO:0000259" key="9">
    <source>
        <dbReference type="PROSITE" id="PS50850"/>
    </source>
</evidence>
<dbReference type="CDD" id="cd17319">
    <property type="entry name" value="MFS_ExuT_GudP_like"/>
    <property type="match status" value="1"/>
</dbReference>
<feature type="transmembrane region" description="Helical" evidence="8">
    <location>
        <begin position="364"/>
        <end position="382"/>
    </location>
</feature>
<feature type="compositionally biased region" description="Polar residues" evidence="7">
    <location>
        <begin position="521"/>
        <end position="530"/>
    </location>
</feature>
<dbReference type="InterPro" id="IPR011701">
    <property type="entry name" value="MFS"/>
</dbReference>
<keyword evidence="5 8" id="KW-1133">Transmembrane helix</keyword>
<dbReference type="InterPro" id="IPR036259">
    <property type="entry name" value="MFS_trans_sf"/>
</dbReference>
<comment type="caution">
    <text evidence="10">The sequence shown here is derived from an EMBL/GenBank/DDBJ whole genome shotgun (WGS) entry which is preliminary data.</text>
</comment>
<feature type="transmembrane region" description="Helical" evidence="8">
    <location>
        <begin position="478"/>
        <end position="497"/>
    </location>
</feature>
<feature type="transmembrane region" description="Helical" evidence="8">
    <location>
        <begin position="220"/>
        <end position="243"/>
    </location>
</feature>
<feature type="region of interest" description="Disordered" evidence="7">
    <location>
        <begin position="501"/>
        <end position="530"/>
    </location>
</feature>
<dbReference type="PANTHER" id="PTHR43791:SF36">
    <property type="entry name" value="TRANSPORTER, PUTATIVE (AFU_ORTHOLOGUE AFUA_6G08340)-RELATED"/>
    <property type="match status" value="1"/>
</dbReference>
<keyword evidence="3 8" id="KW-0812">Transmembrane</keyword>
<dbReference type="PROSITE" id="PS50850">
    <property type="entry name" value="MFS"/>
    <property type="match status" value="1"/>
</dbReference>
<dbReference type="EMBL" id="RBPQ01000083">
    <property type="protein sequence ID" value="RMO29967.1"/>
    <property type="molecule type" value="Genomic_DNA"/>
</dbReference>
<protein>
    <submittedName>
        <fullName evidence="10">Major facilitator transporter</fullName>
    </submittedName>
</protein>
<dbReference type="GO" id="GO:0016020">
    <property type="term" value="C:membrane"/>
    <property type="evidence" value="ECO:0007669"/>
    <property type="project" value="UniProtKB-SubCell"/>
</dbReference>
<organism evidence="10 11">
    <name type="scientific">Pseudomonas syringae pv. pisi</name>
    <dbReference type="NCBI Taxonomy" id="59510"/>
    <lineage>
        <taxon>Bacteria</taxon>
        <taxon>Pseudomonadati</taxon>
        <taxon>Pseudomonadota</taxon>
        <taxon>Gammaproteobacteria</taxon>
        <taxon>Pseudomonadales</taxon>
        <taxon>Pseudomonadaceae</taxon>
        <taxon>Pseudomonas</taxon>
        <taxon>Pseudomonas syringae</taxon>
    </lineage>
</organism>
<evidence type="ECO:0000256" key="6">
    <source>
        <dbReference type="ARBA" id="ARBA00023136"/>
    </source>
</evidence>
<evidence type="ECO:0000256" key="8">
    <source>
        <dbReference type="SAM" id="Phobius"/>
    </source>
</evidence>
<dbReference type="FunFam" id="1.20.1250.20:FF:000018">
    <property type="entry name" value="MFS transporter permease"/>
    <property type="match status" value="1"/>
</dbReference>
<evidence type="ECO:0000256" key="5">
    <source>
        <dbReference type="ARBA" id="ARBA00022989"/>
    </source>
</evidence>